<dbReference type="InterPro" id="IPR029016">
    <property type="entry name" value="GAF-like_dom_sf"/>
</dbReference>
<dbReference type="InterPro" id="IPR005471">
    <property type="entry name" value="Tscrpt_reg_IclR_N"/>
</dbReference>
<evidence type="ECO:0000259" key="5">
    <source>
        <dbReference type="PROSITE" id="PS51078"/>
    </source>
</evidence>
<keyword evidence="3" id="KW-0804">Transcription</keyword>
<reference evidence="6 7" key="1">
    <citation type="submission" date="2022-07" db="EMBL/GenBank/DDBJ databases">
        <title>Novel species in genus cellulomonas.</title>
        <authorList>
            <person name="Ye L."/>
        </authorList>
    </citation>
    <scope>NUCLEOTIDE SEQUENCE [LARGE SCALE GENOMIC DNA]</scope>
    <source>
        <strain evidence="7">zg-Y338</strain>
    </source>
</reference>
<dbReference type="RefSeq" id="WP_227570635.1">
    <property type="nucleotide sequence ID" value="NZ_CP101988.1"/>
</dbReference>
<dbReference type="InterPro" id="IPR014757">
    <property type="entry name" value="Tscrpt_reg_IclR_C"/>
</dbReference>
<proteinExistence type="predicted"/>
<dbReference type="SUPFAM" id="SSF46785">
    <property type="entry name" value="Winged helix' DNA-binding domain"/>
    <property type="match status" value="1"/>
</dbReference>
<dbReference type="EMBL" id="CP101988">
    <property type="protein sequence ID" value="UUI74648.1"/>
    <property type="molecule type" value="Genomic_DNA"/>
</dbReference>
<dbReference type="Pfam" id="PF01614">
    <property type="entry name" value="IclR_C"/>
    <property type="match status" value="1"/>
</dbReference>
<feature type="domain" description="IclR-ED" evidence="5">
    <location>
        <begin position="73"/>
        <end position="264"/>
    </location>
</feature>
<evidence type="ECO:0000259" key="4">
    <source>
        <dbReference type="PROSITE" id="PS51077"/>
    </source>
</evidence>
<gene>
    <name evidence="6" type="ORF">NP064_12730</name>
</gene>
<dbReference type="InterPro" id="IPR036388">
    <property type="entry name" value="WH-like_DNA-bd_sf"/>
</dbReference>
<accession>A0ABY5L212</accession>
<dbReference type="Pfam" id="PF09339">
    <property type="entry name" value="HTH_IclR"/>
    <property type="match status" value="1"/>
</dbReference>
<dbReference type="SUPFAM" id="SSF55781">
    <property type="entry name" value="GAF domain-like"/>
    <property type="match status" value="1"/>
</dbReference>
<evidence type="ECO:0000256" key="2">
    <source>
        <dbReference type="ARBA" id="ARBA00023125"/>
    </source>
</evidence>
<evidence type="ECO:0000256" key="1">
    <source>
        <dbReference type="ARBA" id="ARBA00023015"/>
    </source>
</evidence>
<dbReference type="PANTHER" id="PTHR30136">
    <property type="entry name" value="HELIX-TURN-HELIX TRANSCRIPTIONAL REGULATOR, ICLR FAMILY"/>
    <property type="match status" value="1"/>
</dbReference>
<evidence type="ECO:0000313" key="6">
    <source>
        <dbReference type="EMBL" id="UUI74648.1"/>
    </source>
</evidence>
<dbReference type="SMART" id="SM00346">
    <property type="entry name" value="HTH_ICLR"/>
    <property type="match status" value="1"/>
</dbReference>
<sequence>MAPTSDSGRSPAPAVTRAAAILILLAERGQPVGLADIARALGVAKSSTLNLCLALEQADLVRKTEQGYALGRATVRLGGAFVREFDVVREFYRVCAEAPALQNELLQIAMLDGTDVLYLARHEGRAPLRLSASIGDRFPAAITAVGCALLADLDMDEVRRRFADPAALPRWTDRSVATVDRLTAKLEATRARGYALDDGETHPGIVGIAVAIPPRTSADQQLAIGVSLMTTPSDTDREHVVAALLDARAALTAPQLRTGPASSS</sequence>
<dbReference type="PANTHER" id="PTHR30136:SF24">
    <property type="entry name" value="HTH-TYPE TRANSCRIPTIONAL REPRESSOR ALLR"/>
    <property type="match status" value="1"/>
</dbReference>
<organism evidence="6 7">
    <name type="scientific">Cellulomonas chengniuliangii</name>
    <dbReference type="NCBI Taxonomy" id="2968084"/>
    <lineage>
        <taxon>Bacteria</taxon>
        <taxon>Bacillati</taxon>
        <taxon>Actinomycetota</taxon>
        <taxon>Actinomycetes</taxon>
        <taxon>Micrococcales</taxon>
        <taxon>Cellulomonadaceae</taxon>
        <taxon>Cellulomonas</taxon>
    </lineage>
</organism>
<protein>
    <submittedName>
        <fullName evidence="6">IclR family transcriptional regulator</fullName>
    </submittedName>
</protein>
<name>A0ABY5L212_9CELL</name>
<dbReference type="PROSITE" id="PS51077">
    <property type="entry name" value="HTH_ICLR"/>
    <property type="match status" value="1"/>
</dbReference>
<keyword evidence="2" id="KW-0238">DNA-binding</keyword>
<dbReference type="PROSITE" id="PS51078">
    <property type="entry name" value="ICLR_ED"/>
    <property type="match status" value="1"/>
</dbReference>
<dbReference type="InterPro" id="IPR036390">
    <property type="entry name" value="WH_DNA-bd_sf"/>
</dbReference>
<keyword evidence="7" id="KW-1185">Reference proteome</keyword>
<dbReference type="Gene3D" id="1.10.10.10">
    <property type="entry name" value="Winged helix-like DNA-binding domain superfamily/Winged helix DNA-binding domain"/>
    <property type="match status" value="1"/>
</dbReference>
<dbReference type="InterPro" id="IPR050707">
    <property type="entry name" value="HTH_MetabolicPath_Reg"/>
</dbReference>
<keyword evidence="1" id="KW-0805">Transcription regulation</keyword>
<evidence type="ECO:0000256" key="3">
    <source>
        <dbReference type="ARBA" id="ARBA00023163"/>
    </source>
</evidence>
<dbReference type="Proteomes" id="UP001316189">
    <property type="component" value="Chromosome"/>
</dbReference>
<dbReference type="Gene3D" id="3.30.450.40">
    <property type="match status" value="1"/>
</dbReference>
<feature type="domain" description="HTH iclR-type" evidence="4">
    <location>
        <begin position="12"/>
        <end position="72"/>
    </location>
</feature>
<evidence type="ECO:0000313" key="7">
    <source>
        <dbReference type="Proteomes" id="UP001316189"/>
    </source>
</evidence>